<evidence type="ECO:0000313" key="10">
    <source>
        <dbReference type="RefSeq" id="XP_030523324.1"/>
    </source>
</evidence>
<keyword evidence="5" id="KW-0539">Nucleus</keyword>
<dbReference type="PANTHER" id="PTHR31920">
    <property type="entry name" value="B3 DOMAIN-CONTAINING"/>
    <property type="match status" value="1"/>
</dbReference>
<evidence type="ECO:0000313" key="8">
    <source>
        <dbReference type="Proteomes" id="UP000827889"/>
    </source>
</evidence>
<dbReference type="Pfam" id="PF02362">
    <property type="entry name" value="B3"/>
    <property type="match status" value="2"/>
</dbReference>
<proteinExistence type="predicted"/>
<dbReference type="PANTHER" id="PTHR31920:SF135">
    <property type="entry name" value="B3 DOMAIN-CONTAINING PROTEIN OS03G0621600-RELATED"/>
    <property type="match status" value="1"/>
</dbReference>
<evidence type="ECO:0000256" key="4">
    <source>
        <dbReference type="ARBA" id="ARBA00023163"/>
    </source>
</evidence>
<dbReference type="AlphaFoldDB" id="A0A8B8NMW8"/>
<keyword evidence="2" id="KW-0805">Transcription regulation</keyword>
<feature type="domain" description="TF-B3" evidence="7">
    <location>
        <begin position="9"/>
        <end position="102"/>
    </location>
</feature>
<keyword evidence="8" id="KW-1185">Reference proteome</keyword>
<dbReference type="Proteomes" id="UP000827889">
    <property type="component" value="Chromosome 11"/>
</dbReference>
<dbReference type="RefSeq" id="XP_030523324.1">
    <property type="nucleotide sequence ID" value="XM_030667464.1"/>
</dbReference>
<sequence length="275" mass="32444">MENALRKIPDFFKVYRPEYSSRRMRIPRDFLAQLDRPLSGEILLRRCTGRHWRVKVILEAQDAYFDDGWQEFVRDNLVEINDFMVFSYRSHGVFSVVVYGHSACEKKECPIPEEVEEGGEAQELDSDDDENYEGEEEDEEEEEEEHEARRKQSKKEGNTVKRKAADEDPIDVERYINTKNPYFVTMIRNRRSAPLYVPCTALNDYELKLPLAVEFQDPNGRTWRGKVKVWKDGRTWISGWKALCRHHNLKKNDRCICELLEKDGVTGRIIKVHIL</sequence>
<evidence type="ECO:0000256" key="5">
    <source>
        <dbReference type="ARBA" id="ARBA00023242"/>
    </source>
</evidence>
<keyword evidence="3" id="KW-0238">DNA-binding</keyword>
<dbReference type="GO" id="GO:0005634">
    <property type="term" value="C:nucleus"/>
    <property type="evidence" value="ECO:0007669"/>
    <property type="project" value="UniProtKB-SubCell"/>
</dbReference>
<feature type="compositionally biased region" description="Basic and acidic residues" evidence="6">
    <location>
        <begin position="146"/>
        <end position="164"/>
    </location>
</feature>
<dbReference type="InterPro" id="IPR050655">
    <property type="entry name" value="Plant_B3_domain"/>
</dbReference>
<keyword evidence="4" id="KW-0804">Transcription</keyword>
<dbReference type="GO" id="GO:0003677">
    <property type="term" value="F:DNA binding"/>
    <property type="evidence" value="ECO:0007669"/>
    <property type="project" value="UniProtKB-KW"/>
</dbReference>
<name>A0A8B8NMW8_9MYRT</name>
<comment type="subcellular location">
    <subcellularLocation>
        <location evidence="1">Nucleus</location>
    </subcellularLocation>
</comment>
<dbReference type="RefSeq" id="XP_030523320.1">
    <property type="nucleotide sequence ID" value="XM_030667460.1"/>
</dbReference>
<evidence type="ECO:0000259" key="7">
    <source>
        <dbReference type="PROSITE" id="PS50863"/>
    </source>
</evidence>
<feature type="domain" description="TF-B3" evidence="7">
    <location>
        <begin position="180"/>
        <end position="275"/>
    </location>
</feature>
<dbReference type="GeneID" id="115735975"/>
<gene>
    <name evidence="9 10 11" type="primary">LOC115735975</name>
</gene>
<evidence type="ECO:0000313" key="9">
    <source>
        <dbReference type="RefSeq" id="XP_030523320.1"/>
    </source>
</evidence>
<dbReference type="OrthoDB" id="1666376at2759"/>
<dbReference type="InterPro" id="IPR003340">
    <property type="entry name" value="B3_DNA-bd"/>
</dbReference>
<evidence type="ECO:0000256" key="2">
    <source>
        <dbReference type="ARBA" id="ARBA00023015"/>
    </source>
</evidence>
<feature type="compositionally biased region" description="Acidic residues" evidence="6">
    <location>
        <begin position="114"/>
        <end position="145"/>
    </location>
</feature>
<dbReference type="PROSITE" id="PS50863">
    <property type="entry name" value="B3"/>
    <property type="match status" value="2"/>
</dbReference>
<evidence type="ECO:0000256" key="3">
    <source>
        <dbReference type="ARBA" id="ARBA00023125"/>
    </source>
</evidence>
<dbReference type="RefSeq" id="XP_048128915.1">
    <property type="nucleotide sequence ID" value="XM_048272958.1"/>
</dbReference>
<evidence type="ECO:0000313" key="11">
    <source>
        <dbReference type="RefSeq" id="XP_048128915.1"/>
    </source>
</evidence>
<accession>A0A8B8NMW8</accession>
<protein>
    <submittedName>
        <fullName evidence="9 10">B3 domain-containing protein At4g34400-like</fullName>
    </submittedName>
</protein>
<feature type="region of interest" description="Disordered" evidence="6">
    <location>
        <begin position="114"/>
        <end position="164"/>
    </location>
</feature>
<dbReference type="InterPro" id="IPR015300">
    <property type="entry name" value="DNA-bd_pseudobarrel_sf"/>
</dbReference>
<dbReference type="Gene3D" id="2.40.330.10">
    <property type="entry name" value="DNA-binding pseudobarrel domain"/>
    <property type="match status" value="2"/>
</dbReference>
<reference evidence="11" key="1">
    <citation type="submission" date="2025-05" db="UniProtKB">
        <authorList>
            <consortium name="RefSeq"/>
        </authorList>
    </citation>
    <scope>IDENTIFICATION</scope>
    <source>
        <tissue evidence="11">Leaf</tissue>
    </source>
</reference>
<organism evidence="8 11">
    <name type="scientific">Rhodamnia argentea</name>
    <dbReference type="NCBI Taxonomy" id="178133"/>
    <lineage>
        <taxon>Eukaryota</taxon>
        <taxon>Viridiplantae</taxon>
        <taxon>Streptophyta</taxon>
        <taxon>Embryophyta</taxon>
        <taxon>Tracheophyta</taxon>
        <taxon>Spermatophyta</taxon>
        <taxon>Magnoliopsida</taxon>
        <taxon>eudicotyledons</taxon>
        <taxon>Gunneridae</taxon>
        <taxon>Pentapetalae</taxon>
        <taxon>rosids</taxon>
        <taxon>malvids</taxon>
        <taxon>Myrtales</taxon>
        <taxon>Myrtaceae</taxon>
        <taxon>Myrtoideae</taxon>
        <taxon>Myrteae</taxon>
        <taxon>Australasian group</taxon>
        <taxon>Rhodamnia</taxon>
    </lineage>
</organism>
<evidence type="ECO:0000256" key="1">
    <source>
        <dbReference type="ARBA" id="ARBA00004123"/>
    </source>
</evidence>
<dbReference type="KEGG" id="rarg:115735975"/>
<dbReference type="SUPFAM" id="SSF101936">
    <property type="entry name" value="DNA-binding pseudobarrel domain"/>
    <property type="match status" value="2"/>
</dbReference>
<evidence type="ECO:0000256" key="6">
    <source>
        <dbReference type="SAM" id="MobiDB-lite"/>
    </source>
</evidence>
<dbReference type="SMART" id="SM01019">
    <property type="entry name" value="B3"/>
    <property type="match status" value="2"/>
</dbReference>
<dbReference type="CDD" id="cd10017">
    <property type="entry name" value="B3_DNA"/>
    <property type="match status" value="2"/>
</dbReference>